<sequence length="285" mass="30942">MTQNDGKGGRRQIAMAHLTLLHLDPPDLVSAAAAGGFDGVTIRLVPAHPQAGEKQFPMLGHSPMMEETLHRLDDTGLHVHDIEVIRLKPETQVSDFLPMMEAGARLRARYVIAIADDTDESRVADNLAHVADQASGFGLGTAFEFMFFTGVKTIQQADRVIDRTGRGDITLLVDPIHLSRSGGTVEDVARIDPARLSYMQFCDASATVRPQELGGIAIEARRHRMVPGTGALPLEELLATIPAGAPLTLECPVDELLATKSDHEVARVIARATRAMIERVDSHRN</sequence>
<feature type="domain" description="Xylose isomerase-like TIM barrel" evidence="1">
    <location>
        <begin position="30"/>
        <end position="255"/>
    </location>
</feature>
<accession>A0ABV3SKX5</accession>
<dbReference type="EMBL" id="JBDPGJ010000004">
    <property type="protein sequence ID" value="MEX0407432.1"/>
    <property type="molecule type" value="Genomic_DNA"/>
</dbReference>
<comment type="caution">
    <text evidence="2">The sequence shown here is derived from an EMBL/GenBank/DDBJ whole genome shotgun (WGS) entry which is preliminary data.</text>
</comment>
<reference evidence="2 3" key="1">
    <citation type="submission" date="2024-05" db="EMBL/GenBank/DDBJ databases">
        <authorList>
            <person name="Jiang F."/>
        </authorList>
    </citation>
    <scope>NUCLEOTIDE SEQUENCE [LARGE SCALE GENOMIC DNA]</scope>
    <source>
        <strain evidence="2 3">LZ166</strain>
    </source>
</reference>
<dbReference type="Proteomes" id="UP001556692">
    <property type="component" value="Unassembled WGS sequence"/>
</dbReference>
<keyword evidence="2" id="KW-0413">Isomerase</keyword>
<name>A0ABV3SKX5_9HYPH</name>
<dbReference type="PANTHER" id="PTHR12110:SF48">
    <property type="entry name" value="BLL3656 PROTEIN"/>
    <property type="match status" value="1"/>
</dbReference>
<proteinExistence type="predicted"/>
<dbReference type="InterPro" id="IPR013022">
    <property type="entry name" value="Xyl_isomerase-like_TIM-brl"/>
</dbReference>
<dbReference type="PANTHER" id="PTHR12110">
    <property type="entry name" value="HYDROXYPYRUVATE ISOMERASE"/>
    <property type="match status" value="1"/>
</dbReference>
<evidence type="ECO:0000259" key="1">
    <source>
        <dbReference type="Pfam" id="PF01261"/>
    </source>
</evidence>
<dbReference type="InterPro" id="IPR036237">
    <property type="entry name" value="Xyl_isomerase-like_sf"/>
</dbReference>
<gene>
    <name evidence="2" type="ORF">ABGN05_17370</name>
</gene>
<protein>
    <submittedName>
        <fullName evidence="2">Sugar phosphate isomerase/epimerase</fullName>
    </submittedName>
</protein>
<evidence type="ECO:0000313" key="3">
    <source>
        <dbReference type="Proteomes" id="UP001556692"/>
    </source>
</evidence>
<dbReference type="GO" id="GO:0016853">
    <property type="term" value="F:isomerase activity"/>
    <property type="evidence" value="ECO:0007669"/>
    <property type="project" value="UniProtKB-KW"/>
</dbReference>
<dbReference type="Pfam" id="PF01261">
    <property type="entry name" value="AP_endonuc_2"/>
    <property type="match status" value="1"/>
</dbReference>
<dbReference type="InterPro" id="IPR050312">
    <property type="entry name" value="IolE/XylAMocC-like"/>
</dbReference>
<dbReference type="SUPFAM" id="SSF51658">
    <property type="entry name" value="Xylose isomerase-like"/>
    <property type="match status" value="1"/>
</dbReference>
<dbReference type="RefSeq" id="WP_367955313.1">
    <property type="nucleotide sequence ID" value="NZ_JBDPGJ010000004.1"/>
</dbReference>
<evidence type="ECO:0000313" key="2">
    <source>
        <dbReference type="EMBL" id="MEX0407432.1"/>
    </source>
</evidence>
<organism evidence="2 3">
    <name type="scientific">Aquibium pacificus</name>
    <dbReference type="NCBI Taxonomy" id="3153579"/>
    <lineage>
        <taxon>Bacteria</taxon>
        <taxon>Pseudomonadati</taxon>
        <taxon>Pseudomonadota</taxon>
        <taxon>Alphaproteobacteria</taxon>
        <taxon>Hyphomicrobiales</taxon>
        <taxon>Phyllobacteriaceae</taxon>
        <taxon>Aquibium</taxon>
    </lineage>
</organism>
<dbReference type="Gene3D" id="3.20.20.150">
    <property type="entry name" value="Divalent-metal-dependent TIM barrel enzymes"/>
    <property type="match status" value="1"/>
</dbReference>
<keyword evidence="3" id="KW-1185">Reference proteome</keyword>